<dbReference type="Proteomes" id="UP000601223">
    <property type="component" value="Unassembled WGS sequence"/>
</dbReference>
<organism evidence="7 8">
    <name type="scientific">Catellatospora bangladeshensis</name>
    <dbReference type="NCBI Taxonomy" id="310355"/>
    <lineage>
        <taxon>Bacteria</taxon>
        <taxon>Bacillati</taxon>
        <taxon>Actinomycetota</taxon>
        <taxon>Actinomycetes</taxon>
        <taxon>Micromonosporales</taxon>
        <taxon>Micromonosporaceae</taxon>
        <taxon>Catellatospora</taxon>
    </lineage>
</organism>
<dbReference type="InterPro" id="IPR015500">
    <property type="entry name" value="Peptidase_S8_subtilisin-rel"/>
</dbReference>
<dbReference type="GO" id="GO:0006508">
    <property type="term" value="P:proteolysis"/>
    <property type="evidence" value="ECO:0007669"/>
    <property type="project" value="UniProtKB-KW"/>
</dbReference>
<sequence>MWNRRGRLPEGDWVVADRVHVTEHGFSIKDTHGMPFVPFYGFVQEPRRFPVTRVSGGRRPVVAVLDTGVDPAHPWFQGDPGDPVLIDAYDEGWARPPVADYGTHHGTFVAGLVRQHAPDALILSVTLDRDNAGHIASGQILAALDYLYEQQPSFIDVICLAIGFHSLPTDDSYKAQVRAAVDRLAERGTVLVAAAGNFGTSQPVYPAAFASELALVASVGAVTAERKLADFSPSAPWVTRYCLGVDVVSATPLTHGGGLSTLGDMAVHGRHLQQPLTGYGIGSGTSFAAAAYAGMLAKALLDESAGVAAFDTTTARERAERVLNDLTTPAPLELQDRETA</sequence>
<keyword evidence="3 5" id="KW-0378">Hydrolase</keyword>
<feature type="domain" description="Peptidase S8/S53" evidence="6">
    <location>
        <begin position="57"/>
        <end position="300"/>
    </location>
</feature>
<dbReference type="CDD" id="cd00306">
    <property type="entry name" value="Peptidases_S8_S53"/>
    <property type="match status" value="1"/>
</dbReference>
<evidence type="ECO:0000256" key="5">
    <source>
        <dbReference type="PROSITE-ProRule" id="PRU01240"/>
    </source>
</evidence>
<dbReference type="InterPro" id="IPR036852">
    <property type="entry name" value="Peptidase_S8/S53_dom_sf"/>
</dbReference>
<dbReference type="PROSITE" id="PS00136">
    <property type="entry name" value="SUBTILASE_ASP"/>
    <property type="match status" value="1"/>
</dbReference>
<feature type="active site" description="Charge relay system" evidence="5">
    <location>
        <position position="66"/>
    </location>
</feature>
<dbReference type="PRINTS" id="PR00723">
    <property type="entry name" value="SUBTILISIN"/>
</dbReference>
<dbReference type="Pfam" id="PF00082">
    <property type="entry name" value="Peptidase_S8"/>
    <property type="match status" value="1"/>
</dbReference>
<dbReference type="AlphaFoldDB" id="A0A8J3JHI6"/>
<proteinExistence type="inferred from homology"/>
<evidence type="ECO:0000256" key="3">
    <source>
        <dbReference type="ARBA" id="ARBA00022801"/>
    </source>
</evidence>
<feature type="active site" description="Charge relay system" evidence="5">
    <location>
        <position position="286"/>
    </location>
</feature>
<comment type="caution">
    <text evidence="7">The sequence shown here is derived from an EMBL/GenBank/DDBJ whole genome shotgun (WGS) entry which is preliminary data.</text>
</comment>
<keyword evidence="2 5" id="KW-0645">Protease</keyword>
<dbReference type="PANTHER" id="PTHR43806:SF11">
    <property type="entry name" value="CEREVISIN-RELATED"/>
    <property type="match status" value="1"/>
</dbReference>
<dbReference type="PANTHER" id="PTHR43806">
    <property type="entry name" value="PEPTIDASE S8"/>
    <property type="match status" value="1"/>
</dbReference>
<gene>
    <name evidence="7" type="ORF">Cba03nite_40730</name>
</gene>
<keyword evidence="8" id="KW-1185">Reference proteome</keyword>
<evidence type="ECO:0000313" key="8">
    <source>
        <dbReference type="Proteomes" id="UP000601223"/>
    </source>
</evidence>
<dbReference type="InterPro" id="IPR023827">
    <property type="entry name" value="Peptidase_S8_Asp-AS"/>
</dbReference>
<keyword evidence="4 5" id="KW-0720">Serine protease</keyword>
<feature type="active site" description="Charge relay system" evidence="5">
    <location>
        <position position="105"/>
    </location>
</feature>
<evidence type="ECO:0000313" key="7">
    <source>
        <dbReference type="EMBL" id="GIF82724.1"/>
    </source>
</evidence>
<accession>A0A8J3JHI6</accession>
<comment type="similarity">
    <text evidence="1 5">Belongs to the peptidase S8 family.</text>
</comment>
<evidence type="ECO:0000256" key="4">
    <source>
        <dbReference type="ARBA" id="ARBA00022825"/>
    </source>
</evidence>
<dbReference type="EMBL" id="BONF01000024">
    <property type="protein sequence ID" value="GIF82724.1"/>
    <property type="molecule type" value="Genomic_DNA"/>
</dbReference>
<evidence type="ECO:0000256" key="1">
    <source>
        <dbReference type="ARBA" id="ARBA00011073"/>
    </source>
</evidence>
<evidence type="ECO:0000256" key="2">
    <source>
        <dbReference type="ARBA" id="ARBA00022670"/>
    </source>
</evidence>
<reference evidence="7 8" key="1">
    <citation type="submission" date="2021-01" db="EMBL/GenBank/DDBJ databases">
        <title>Whole genome shotgun sequence of Catellatospora bangladeshensis NBRC 107357.</title>
        <authorList>
            <person name="Komaki H."/>
            <person name="Tamura T."/>
        </authorList>
    </citation>
    <scope>NUCLEOTIDE SEQUENCE [LARGE SCALE GENOMIC DNA]</scope>
    <source>
        <strain evidence="7 8">NBRC 107357</strain>
    </source>
</reference>
<dbReference type="PROSITE" id="PS51892">
    <property type="entry name" value="SUBTILASE"/>
    <property type="match status" value="1"/>
</dbReference>
<evidence type="ECO:0000259" key="6">
    <source>
        <dbReference type="Pfam" id="PF00082"/>
    </source>
</evidence>
<protein>
    <recommendedName>
        <fullName evidence="6">Peptidase S8/S53 domain-containing protein</fullName>
    </recommendedName>
</protein>
<dbReference type="GO" id="GO:0004252">
    <property type="term" value="F:serine-type endopeptidase activity"/>
    <property type="evidence" value="ECO:0007669"/>
    <property type="project" value="UniProtKB-UniRule"/>
</dbReference>
<dbReference type="Gene3D" id="3.40.50.200">
    <property type="entry name" value="Peptidase S8/S53 domain"/>
    <property type="match status" value="1"/>
</dbReference>
<name>A0A8J3JHI6_9ACTN</name>
<dbReference type="InterPro" id="IPR000209">
    <property type="entry name" value="Peptidase_S8/S53_dom"/>
</dbReference>
<dbReference type="InterPro" id="IPR050131">
    <property type="entry name" value="Peptidase_S8_subtilisin-like"/>
</dbReference>
<dbReference type="SUPFAM" id="SSF52743">
    <property type="entry name" value="Subtilisin-like"/>
    <property type="match status" value="1"/>
</dbReference>